<dbReference type="AlphaFoldDB" id="A0A2P4ZLQ6"/>
<organism evidence="2 3">
    <name type="scientific">Trichoderma gamsii</name>
    <dbReference type="NCBI Taxonomy" id="398673"/>
    <lineage>
        <taxon>Eukaryota</taxon>
        <taxon>Fungi</taxon>
        <taxon>Dikarya</taxon>
        <taxon>Ascomycota</taxon>
        <taxon>Pezizomycotina</taxon>
        <taxon>Sordariomycetes</taxon>
        <taxon>Hypocreomycetidae</taxon>
        <taxon>Hypocreales</taxon>
        <taxon>Hypocreaceae</taxon>
        <taxon>Trichoderma</taxon>
    </lineage>
</organism>
<comment type="caution">
    <text evidence="2">The sequence shown here is derived from an EMBL/GenBank/DDBJ whole genome shotgun (WGS) entry which is preliminary data.</text>
</comment>
<keyword evidence="3" id="KW-1185">Reference proteome</keyword>
<dbReference type="RefSeq" id="XP_024405508.1">
    <property type="nucleotide sequence ID" value="XM_024549749.1"/>
</dbReference>
<protein>
    <recommendedName>
        <fullName evidence="1">Heterokaryon incompatibility domain-containing protein</fullName>
    </recommendedName>
</protein>
<evidence type="ECO:0000313" key="3">
    <source>
        <dbReference type="Proteomes" id="UP000054821"/>
    </source>
</evidence>
<accession>A0A2P4ZLQ6</accession>
<dbReference type="Proteomes" id="UP000054821">
    <property type="component" value="Unassembled WGS sequence"/>
</dbReference>
<feature type="domain" description="Heterokaryon incompatibility" evidence="1">
    <location>
        <begin position="121"/>
        <end position="274"/>
    </location>
</feature>
<dbReference type="PANTHER" id="PTHR33112:SF16">
    <property type="entry name" value="HETEROKARYON INCOMPATIBILITY DOMAIN-CONTAINING PROTEIN"/>
    <property type="match status" value="1"/>
</dbReference>
<evidence type="ECO:0000313" key="2">
    <source>
        <dbReference type="EMBL" id="PON25222.1"/>
    </source>
</evidence>
<dbReference type="EMBL" id="JPDN02000019">
    <property type="protein sequence ID" value="PON25222.1"/>
    <property type="molecule type" value="Genomic_DNA"/>
</dbReference>
<gene>
    <name evidence="2" type="ORF">TGAM01_v205908</name>
</gene>
<dbReference type="Pfam" id="PF06985">
    <property type="entry name" value="HET"/>
    <property type="match status" value="1"/>
</dbReference>
<sequence>MTLKIQVSFEPPFYAGKDIIGAQHVRIRVDDSLGGHEFRWPIYTSLHDSCADEVLARDRLRRMKSTETCSLALDRLSQCLNNHSECLKPVQNRLLPTRVIDCTDPERPKLYLTGGSTLGSYVALSYVWGEDQPNKTRECNLGQYSQAIEAHLLPQTARDAIWVTNTFGERYLWIDAFCIIQDSTEDKRREIAKIPTIFADASFTIIAARSFKASQGFLHDCPPPSVLVYRLPFPCRDYRGSFGTMYVEQDKNSDYDASVEIDDPVHKRAWCLEERLLSPRAFAYTSSTLRYYCQMSRINVGNAVRQLDGQTTRRLNIDWKPQVDERLYDPITEPELDHNRRTRLWDNILHNYSGRTVTHFEDKLIALAGVASRFSVRWEKGEYLAGLWMNSLPHDLLWRVDYNARLPRPRGFRAPSWSWASVDSTVEATKSHPRETLLYELKDCEVKLASDLLPFGAVTSACLRMRARLVQAIWRDDSLYVRPPRVDSSFSRATGSGKQQEAEPKVYRAWLDTTEVCNRSVWALLICWRSKAAELAGLIVEPGEAPGEYMRVGCFQDYPRWMSTDSFQDLSLHDITFV</sequence>
<dbReference type="InterPro" id="IPR010730">
    <property type="entry name" value="HET"/>
</dbReference>
<name>A0A2P4ZLQ6_9HYPO</name>
<evidence type="ECO:0000259" key="1">
    <source>
        <dbReference type="Pfam" id="PF06985"/>
    </source>
</evidence>
<dbReference type="STRING" id="398673.A0A2P4ZLQ6"/>
<dbReference type="PANTHER" id="PTHR33112">
    <property type="entry name" value="DOMAIN PROTEIN, PUTATIVE-RELATED"/>
    <property type="match status" value="1"/>
</dbReference>
<dbReference type="GeneID" id="29983082"/>
<reference evidence="2 3" key="1">
    <citation type="journal article" date="2016" name="Genome Announc.">
        <title>Draft Whole-Genome Sequence of Trichoderma gamsii T6085, a Promising Biocontrol Agent of Fusarium Head Blight on Wheat.</title>
        <authorList>
            <person name="Baroncelli R."/>
            <person name="Zapparata A."/>
            <person name="Piaggeschi G."/>
            <person name="Sarrocco S."/>
            <person name="Vannacci G."/>
        </authorList>
    </citation>
    <scope>NUCLEOTIDE SEQUENCE [LARGE SCALE GENOMIC DNA]</scope>
    <source>
        <strain evidence="2 3">T6085</strain>
    </source>
</reference>
<proteinExistence type="predicted"/>